<reference evidence="4" key="1">
    <citation type="submission" date="2016-01" db="EMBL/GenBank/DDBJ databases">
        <title>Reference transcriptome for the parasite Schistocephalus solidus: insights into the molecular evolution of parasitism.</title>
        <authorList>
            <person name="Hebert F.O."/>
            <person name="Grambauer S."/>
            <person name="Barber I."/>
            <person name="Landry C.R."/>
            <person name="Aubin-Horth N."/>
        </authorList>
    </citation>
    <scope>NUCLEOTIDE SEQUENCE</scope>
</reference>
<dbReference type="InterPro" id="IPR009635">
    <property type="entry name" value="NPDC1"/>
</dbReference>
<dbReference type="PROSITE" id="PS51257">
    <property type="entry name" value="PROKAR_LIPOPROTEIN"/>
    <property type="match status" value="1"/>
</dbReference>
<feature type="signal peptide" evidence="3">
    <location>
        <begin position="1"/>
        <end position="16"/>
    </location>
</feature>
<evidence type="ECO:0000313" key="4">
    <source>
        <dbReference type="EMBL" id="JAP49858.1"/>
    </source>
</evidence>
<keyword evidence="3" id="KW-0732">Signal</keyword>
<evidence type="ECO:0000256" key="1">
    <source>
        <dbReference type="SAM" id="MobiDB-lite"/>
    </source>
</evidence>
<dbReference type="EMBL" id="GEEE01013367">
    <property type="protein sequence ID" value="JAP49858.1"/>
    <property type="molecule type" value="Transcribed_RNA"/>
</dbReference>
<keyword evidence="2" id="KW-0472">Membrane</keyword>
<evidence type="ECO:0000256" key="2">
    <source>
        <dbReference type="SAM" id="Phobius"/>
    </source>
</evidence>
<name>A0A0X3PDR6_SCHSO</name>
<dbReference type="PANTHER" id="PTHR23352:SF2">
    <property type="entry name" value="NEURAL PROLIFERATION DIFFERENTIATION AND CONTROL PROTEIN 1"/>
    <property type="match status" value="1"/>
</dbReference>
<feature type="compositionally biased region" description="Acidic residues" evidence="1">
    <location>
        <begin position="205"/>
        <end position="217"/>
    </location>
</feature>
<feature type="transmembrane region" description="Helical" evidence="2">
    <location>
        <begin position="114"/>
        <end position="136"/>
    </location>
</feature>
<keyword evidence="2" id="KW-0812">Transmembrane</keyword>
<dbReference type="AlphaFoldDB" id="A0A0X3PDR6"/>
<gene>
    <name evidence="4" type="primary">NPDC1</name>
    <name evidence="4" type="ORF">TR85800</name>
</gene>
<protein>
    <submittedName>
        <fullName evidence="4">Neural proliferation differentiation and control protein 1</fullName>
    </submittedName>
</protein>
<proteinExistence type="predicted"/>
<dbReference type="GO" id="GO:0016020">
    <property type="term" value="C:membrane"/>
    <property type="evidence" value="ECO:0007669"/>
    <property type="project" value="InterPro"/>
</dbReference>
<feature type="compositionally biased region" description="Low complexity" evidence="1">
    <location>
        <begin position="178"/>
        <end position="196"/>
    </location>
</feature>
<dbReference type="Pfam" id="PF06809">
    <property type="entry name" value="NPDC1"/>
    <property type="match status" value="1"/>
</dbReference>
<feature type="region of interest" description="Disordered" evidence="1">
    <location>
        <begin position="157"/>
        <end position="256"/>
    </location>
</feature>
<sequence length="256" mass="28354">MLKVFFILGLVAVAGCSHFDSFSWQDYPEAYEGFPEEYARVRYPELNDGDPVMVRNNYESDAPPKSEQSSMMETYETFKRQAERVSVPGDEYNRLAGYATTESGPTQALSWQTATVMSILCVGAGVIGVILGVVYWPKKSFGDPTDEGMQITKFGKLEASQADRSRPSSGDQSLAKSAQMYHYQQQKQQMLAMEQASGRTHTFESEPESGSEVEEPDVNVYECPGLATAGEFDVANPLFHEEETNKDGPSTSTQNN</sequence>
<accession>A0A0X3PDR6</accession>
<organism evidence="4">
    <name type="scientific">Schistocephalus solidus</name>
    <name type="common">Tapeworm</name>
    <dbReference type="NCBI Taxonomy" id="70667"/>
    <lineage>
        <taxon>Eukaryota</taxon>
        <taxon>Metazoa</taxon>
        <taxon>Spiralia</taxon>
        <taxon>Lophotrochozoa</taxon>
        <taxon>Platyhelminthes</taxon>
        <taxon>Cestoda</taxon>
        <taxon>Eucestoda</taxon>
        <taxon>Diphyllobothriidea</taxon>
        <taxon>Diphyllobothriidae</taxon>
        <taxon>Schistocephalus</taxon>
    </lineage>
</organism>
<feature type="compositionally biased region" description="Polar residues" evidence="1">
    <location>
        <begin position="247"/>
        <end position="256"/>
    </location>
</feature>
<feature type="compositionally biased region" description="Polar residues" evidence="1">
    <location>
        <begin position="167"/>
        <end position="176"/>
    </location>
</feature>
<dbReference type="PANTHER" id="PTHR23352">
    <property type="entry name" value="NEURAL PROLIFERATION DIFFERENTIATION AND CONTROL PROTEIN-1 NPDC-1 PROTEIN"/>
    <property type="match status" value="1"/>
</dbReference>
<evidence type="ECO:0000256" key="3">
    <source>
        <dbReference type="SAM" id="SignalP"/>
    </source>
</evidence>
<feature type="chain" id="PRO_5007051052" evidence="3">
    <location>
        <begin position="17"/>
        <end position="256"/>
    </location>
</feature>
<keyword evidence="2" id="KW-1133">Transmembrane helix</keyword>